<evidence type="ECO:0000313" key="2">
    <source>
        <dbReference type="Proteomes" id="UP000004129"/>
    </source>
</evidence>
<name>G5GMD2_9FIRM</name>
<dbReference type="EMBL" id="ACZM01000003">
    <property type="protein sequence ID" value="EHG22377.1"/>
    <property type="molecule type" value="Genomic_DNA"/>
</dbReference>
<dbReference type="Gene3D" id="2.160.20.80">
    <property type="entry name" value="E3 ubiquitin-protein ligase SopA"/>
    <property type="match status" value="2"/>
</dbReference>
<accession>G5GMD2</accession>
<dbReference type="Proteomes" id="UP000004129">
    <property type="component" value="Unassembled WGS sequence"/>
</dbReference>
<dbReference type="RefSeq" id="WP_006691863.1">
    <property type="nucleotide sequence ID" value="NZ_JH376797.1"/>
</dbReference>
<evidence type="ECO:0000313" key="1">
    <source>
        <dbReference type="EMBL" id="EHG22377.1"/>
    </source>
</evidence>
<dbReference type="Pfam" id="PF13599">
    <property type="entry name" value="Pentapeptide_4"/>
    <property type="match status" value="1"/>
</dbReference>
<dbReference type="PANTHER" id="PTHR14136:SF17">
    <property type="entry name" value="BTB_POZ DOMAIN-CONTAINING PROTEIN KCTD9"/>
    <property type="match status" value="1"/>
</dbReference>
<comment type="caution">
    <text evidence="1">The sequence shown here is derived from an EMBL/GenBank/DDBJ whole genome shotgun (WGS) entry which is preliminary data.</text>
</comment>
<reference evidence="1 2" key="1">
    <citation type="submission" date="2011-08" db="EMBL/GenBank/DDBJ databases">
        <title>The Genome Sequence of Selenomonas infelix ATCC 43532.</title>
        <authorList>
            <consortium name="The Broad Institute Genome Sequencing Platform"/>
            <person name="Earl A."/>
            <person name="Ward D."/>
            <person name="Feldgarden M."/>
            <person name="Gevers D."/>
            <person name="Izard J."/>
            <person name="Blanton J.M."/>
            <person name="Baranova O.V."/>
            <person name="Dewhirst F.E."/>
            <person name="Young S.K."/>
            <person name="Zeng Q."/>
            <person name="Gargeya S."/>
            <person name="Fitzgerald M."/>
            <person name="Haas B."/>
            <person name="Abouelleil A."/>
            <person name="Alvarado L."/>
            <person name="Arachchi H.M."/>
            <person name="Berlin A."/>
            <person name="Brown A."/>
            <person name="Chapman S.B."/>
            <person name="Chen Z."/>
            <person name="Dunbar C."/>
            <person name="Freedman E."/>
            <person name="Gearin G."/>
            <person name="Gellesch M."/>
            <person name="Goldberg J."/>
            <person name="Griggs A."/>
            <person name="Gujja S."/>
            <person name="Heiman D."/>
            <person name="Howarth C."/>
            <person name="Larson L."/>
            <person name="Lui A."/>
            <person name="MacDonald P.J.P."/>
            <person name="Montmayeur A."/>
            <person name="Murphy C."/>
            <person name="Neiman D."/>
            <person name="Pearson M."/>
            <person name="Priest M."/>
            <person name="Roberts A."/>
            <person name="Saif S."/>
            <person name="Shea T."/>
            <person name="Shenoy N."/>
            <person name="Sisk P."/>
            <person name="Stolte C."/>
            <person name="Sykes S."/>
            <person name="Wortman J."/>
            <person name="Nusbaum C."/>
            <person name="Birren B."/>
        </authorList>
    </citation>
    <scope>NUCLEOTIDE SEQUENCE [LARGE SCALE GENOMIC DNA]</scope>
    <source>
        <strain evidence="1 2">ATCC 43532</strain>
    </source>
</reference>
<sequence>MEKRQVSPDEVRQILSDHDLWVKTNHESGQQADFTNCDLRGFDFCSPNEIHPFHSIIFRGADLSGVSMERLHFKDCDFTGAKMNQAAILKVCFENCDLSKANLSLARISTTLMLDNQFYETRFSKSKFIACEFEGNAFHKASLDNIDTVKQCKMSGNRFFDMNPVYANLSDTEFFDNKFSHVAFMQCVFDHSRFKRCQFIQSGFLDSYVEKCRFEQTEMQNRFMQVQIMPPQRDTVHITCDLGLRTIMSRDLFKDEKVSMRLDDFIKGISAERDMDRAVKEFLITLGKTFQEACNNYKKNNDHIR</sequence>
<dbReference type="HOGENOM" id="CLU_911823_0_0_9"/>
<dbReference type="OrthoDB" id="67652at2"/>
<dbReference type="eggNOG" id="COG1357">
    <property type="taxonomic scope" value="Bacteria"/>
</dbReference>
<organism evidence="1 2">
    <name type="scientific">Selenomonas infelix ATCC 43532</name>
    <dbReference type="NCBI Taxonomy" id="679201"/>
    <lineage>
        <taxon>Bacteria</taxon>
        <taxon>Bacillati</taxon>
        <taxon>Bacillota</taxon>
        <taxon>Negativicutes</taxon>
        <taxon>Selenomonadales</taxon>
        <taxon>Selenomonadaceae</taxon>
        <taxon>Selenomonas</taxon>
    </lineage>
</organism>
<keyword evidence="2" id="KW-1185">Reference proteome</keyword>
<dbReference type="PANTHER" id="PTHR14136">
    <property type="entry name" value="BTB_POZ DOMAIN-CONTAINING PROTEIN KCTD9"/>
    <property type="match status" value="1"/>
</dbReference>
<evidence type="ECO:0008006" key="3">
    <source>
        <dbReference type="Google" id="ProtNLM"/>
    </source>
</evidence>
<dbReference type="InterPro" id="IPR001646">
    <property type="entry name" value="5peptide_repeat"/>
</dbReference>
<protein>
    <recommendedName>
        <fullName evidence="3">Pentapeptide repeat protein</fullName>
    </recommendedName>
</protein>
<dbReference type="InterPro" id="IPR051082">
    <property type="entry name" value="Pentapeptide-BTB/POZ_domain"/>
</dbReference>
<dbReference type="STRING" id="679201.HMPREF9334_00413"/>
<gene>
    <name evidence="1" type="ORF">HMPREF9334_00413</name>
</gene>
<dbReference type="SUPFAM" id="SSF141571">
    <property type="entry name" value="Pentapeptide repeat-like"/>
    <property type="match status" value="2"/>
</dbReference>
<dbReference type="PATRIC" id="fig|679201.3.peg.417"/>
<dbReference type="AlphaFoldDB" id="G5GMD2"/>
<proteinExistence type="predicted"/>